<protein>
    <submittedName>
        <fullName evidence="3">C-type lectin 4</fullName>
    </submittedName>
</protein>
<dbReference type="SUPFAM" id="SSF56436">
    <property type="entry name" value="C-type lectin-like"/>
    <property type="match status" value="1"/>
</dbReference>
<organism evidence="3">
    <name type="scientific">Procambarus clarkii</name>
    <name type="common">Red swamp crayfish</name>
    <dbReference type="NCBI Taxonomy" id="6728"/>
    <lineage>
        <taxon>Eukaryota</taxon>
        <taxon>Metazoa</taxon>
        <taxon>Ecdysozoa</taxon>
        <taxon>Arthropoda</taxon>
        <taxon>Crustacea</taxon>
        <taxon>Multicrustacea</taxon>
        <taxon>Malacostraca</taxon>
        <taxon>Eumalacostraca</taxon>
        <taxon>Eucarida</taxon>
        <taxon>Decapoda</taxon>
        <taxon>Pleocyemata</taxon>
        <taxon>Astacidea</taxon>
        <taxon>Astacoidea</taxon>
        <taxon>Cambaridae</taxon>
        <taxon>Procambarus</taxon>
    </lineage>
</organism>
<dbReference type="CDD" id="cd00037">
    <property type="entry name" value="CLECT"/>
    <property type="match status" value="1"/>
</dbReference>
<name>A0A8B0M9T9_PROCL</name>
<dbReference type="InterPro" id="IPR001304">
    <property type="entry name" value="C-type_lectin-like"/>
</dbReference>
<dbReference type="InterPro" id="IPR016187">
    <property type="entry name" value="CTDL_fold"/>
</dbReference>
<dbReference type="EMBL" id="MW002516">
    <property type="protein sequence ID" value="QTW21148.1"/>
    <property type="molecule type" value="mRNA"/>
</dbReference>
<dbReference type="PANTHER" id="PTHR22801:SF63">
    <property type="entry name" value="C-TYPE LECTIN DOMAIN-CONTAINING PROTEIN"/>
    <property type="match status" value="1"/>
</dbReference>
<dbReference type="InterPro" id="IPR016186">
    <property type="entry name" value="C-type_lectin-like/link_sf"/>
</dbReference>
<evidence type="ECO:0000256" key="1">
    <source>
        <dbReference type="SAM" id="SignalP"/>
    </source>
</evidence>
<feature type="domain" description="C-type lectin" evidence="2">
    <location>
        <begin position="21"/>
        <end position="157"/>
    </location>
</feature>
<dbReference type="PANTHER" id="PTHR22801">
    <property type="entry name" value="LITHOSTATHINE"/>
    <property type="match status" value="1"/>
</dbReference>
<accession>A0A8B0M9T9</accession>
<dbReference type="SMART" id="SM00034">
    <property type="entry name" value="CLECT"/>
    <property type="match status" value="1"/>
</dbReference>
<dbReference type="KEGG" id="pcla:123766230"/>
<proteinExistence type="evidence at transcript level"/>
<dbReference type="RefSeq" id="XP_045611199.1">
    <property type="nucleotide sequence ID" value="XM_045755243.2"/>
</dbReference>
<keyword evidence="3" id="KW-0430">Lectin</keyword>
<evidence type="ECO:0000313" key="3">
    <source>
        <dbReference type="EMBL" id="QTW21148.1"/>
    </source>
</evidence>
<keyword evidence="1" id="KW-0732">Signal</keyword>
<sequence length="158" mass="17555">MKRLVYLFAIILAAGSGVHGCDDGWEDIEGSCFKFDISMSLPWDDARVFCQSNGGDLAKVIDGNTHRGIWLYIQTYGLSGSFWLGASDVAAEGDWIWAKDETRVSKGTPYWALRSTVLGYQQEPSGGAKENCLALDEDRKYFFNDDACDLGHHPICMK</sequence>
<dbReference type="InterPro" id="IPR050801">
    <property type="entry name" value="Ca-Dep_Lectins_ImmuneDev"/>
</dbReference>
<evidence type="ECO:0000259" key="2">
    <source>
        <dbReference type="SMART" id="SM00034"/>
    </source>
</evidence>
<feature type="signal peptide" evidence="1">
    <location>
        <begin position="1"/>
        <end position="20"/>
    </location>
</feature>
<dbReference type="Gene3D" id="3.10.100.10">
    <property type="entry name" value="Mannose-Binding Protein A, subunit A"/>
    <property type="match status" value="1"/>
</dbReference>
<dbReference type="AlphaFoldDB" id="A0A8B0M9T9"/>
<dbReference type="Pfam" id="PF00059">
    <property type="entry name" value="Lectin_C"/>
    <property type="match status" value="1"/>
</dbReference>
<dbReference type="GO" id="GO:0030246">
    <property type="term" value="F:carbohydrate binding"/>
    <property type="evidence" value="ECO:0007669"/>
    <property type="project" value="UniProtKB-KW"/>
</dbReference>
<dbReference type="GeneID" id="123766230"/>
<dbReference type="OrthoDB" id="7357196at2759"/>
<feature type="chain" id="PRO_5032575342" evidence="1">
    <location>
        <begin position="21"/>
        <end position="158"/>
    </location>
</feature>
<reference evidence="3" key="1">
    <citation type="journal article" name="Aquaculture">
        <title>Differentially expressed genes in hemocytes of red swamp crayfish Procambarus clarkii following lipopolysaccharide challenge.</title>
        <authorList>
            <person name="Liu Q.-N."/>
            <person name="Tang Y.-Y."/>
            <person name="Li Y.-T."/>
            <person name="Zha X.-H."/>
            <person name="Yang T.-T."/>
            <person name="Zhang D.-Z."/>
            <person name="Wang J.-L."/>
            <person name="Jiang S.-H."/>
            <person name="Zhou C.-L."/>
            <person name="Tang B.-P."/>
            <person name="Dai L.-S."/>
        </authorList>
    </citation>
    <scope>NUCLEOTIDE SEQUENCE</scope>
</reference>